<dbReference type="Pfam" id="PF00149">
    <property type="entry name" value="Metallophos"/>
    <property type="match status" value="1"/>
</dbReference>
<dbReference type="SUPFAM" id="SSF56300">
    <property type="entry name" value="Metallo-dependent phosphatases"/>
    <property type="match status" value="1"/>
</dbReference>
<evidence type="ECO:0000259" key="6">
    <source>
        <dbReference type="Pfam" id="PF00149"/>
    </source>
</evidence>
<protein>
    <submittedName>
        <fullName evidence="7">Putative phosphohydrolases, Icc family</fullName>
    </submittedName>
</protein>
<dbReference type="PANTHER" id="PTHR42988">
    <property type="entry name" value="PHOSPHOHYDROLASE"/>
    <property type="match status" value="1"/>
</dbReference>
<keyword evidence="1" id="KW-0479">Metal-binding</keyword>
<sequence>MAFKLAHISDLHLEPPGAPSFGQLMSKRLIGYGNWRHLRRAHHRQSTLEKLVRDLKGQSPDHTALTGDLINFALPGEYDNAARWLRQFGRPGDVSVVPGNHDAYVRLPYEHALGKWAPYMTGDKMTRDWFGGADGTFPYVRIRGEIAIVGISSAIPSPWFMAYGHLGRSQLERLAVVLRRLGKEGLFRVVLIHHPPISASAARWKHLLDEKKLRAALERNGAELVLHGHLHRRSIRYLHGPQGYTPIVGVPSASLAPSHHRPSAAYNICHIDRVNGEWTLEIATRTIKPSGKGFADVAFNESSAPVELRRKPARPPKARVKKPPPAPAQQDPQLR</sequence>
<keyword evidence="2 7" id="KW-0378">Hydrolase</keyword>
<gene>
    <name evidence="7" type="ORF">MNBD_ALPHA09-1645</name>
</gene>
<feature type="region of interest" description="Disordered" evidence="5">
    <location>
        <begin position="301"/>
        <end position="335"/>
    </location>
</feature>
<keyword evidence="3" id="KW-0408">Iron</keyword>
<evidence type="ECO:0000256" key="3">
    <source>
        <dbReference type="ARBA" id="ARBA00023004"/>
    </source>
</evidence>
<evidence type="ECO:0000313" key="7">
    <source>
        <dbReference type="EMBL" id="VAW16141.1"/>
    </source>
</evidence>
<comment type="similarity">
    <text evidence="4">Belongs to the cyclic nucleotide phosphodiesterase class-III family.</text>
</comment>
<evidence type="ECO:0000256" key="1">
    <source>
        <dbReference type="ARBA" id="ARBA00022723"/>
    </source>
</evidence>
<organism evidence="7">
    <name type="scientific">hydrothermal vent metagenome</name>
    <dbReference type="NCBI Taxonomy" id="652676"/>
    <lineage>
        <taxon>unclassified sequences</taxon>
        <taxon>metagenomes</taxon>
        <taxon>ecological metagenomes</taxon>
    </lineage>
</organism>
<dbReference type="PANTHER" id="PTHR42988:SF2">
    <property type="entry name" value="CYCLIC NUCLEOTIDE PHOSPHODIESTERASE CBUA0032-RELATED"/>
    <property type="match status" value="1"/>
</dbReference>
<dbReference type="InterPro" id="IPR004843">
    <property type="entry name" value="Calcineurin-like_PHP"/>
</dbReference>
<accession>A0A3B0TBY1</accession>
<dbReference type="Gene3D" id="3.60.21.10">
    <property type="match status" value="1"/>
</dbReference>
<dbReference type="AlphaFoldDB" id="A0A3B0TBY1"/>
<dbReference type="GO" id="GO:0046872">
    <property type="term" value="F:metal ion binding"/>
    <property type="evidence" value="ECO:0007669"/>
    <property type="project" value="UniProtKB-KW"/>
</dbReference>
<feature type="domain" description="Calcineurin-like phosphoesterase" evidence="6">
    <location>
        <begin position="4"/>
        <end position="232"/>
    </location>
</feature>
<feature type="compositionally biased region" description="Basic residues" evidence="5">
    <location>
        <begin position="311"/>
        <end position="322"/>
    </location>
</feature>
<dbReference type="GO" id="GO:0016787">
    <property type="term" value="F:hydrolase activity"/>
    <property type="evidence" value="ECO:0007669"/>
    <property type="project" value="UniProtKB-KW"/>
</dbReference>
<reference evidence="7" key="1">
    <citation type="submission" date="2018-06" db="EMBL/GenBank/DDBJ databases">
        <authorList>
            <person name="Zhirakovskaya E."/>
        </authorList>
    </citation>
    <scope>NUCLEOTIDE SEQUENCE</scope>
</reference>
<proteinExistence type="inferred from homology"/>
<dbReference type="InterPro" id="IPR050884">
    <property type="entry name" value="CNP_phosphodiesterase-III"/>
</dbReference>
<dbReference type="InterPro" id="IPR029052">
    <property type="entry name" value="Metallo-depent_PP-like"/>
</dbReference>
<name>A0A3B0TBY1_9ZZZZ</name>
<dbReference type="EMBL" id="UOEM01000094">
    <property type="protein sequence ID" value="VAW16141.1"/>
    <property type="molecule type" value="Genomic_DNA"/>
</dbReference>
<evidence type="ECO:0000256" key="2">
    <source>
        <dbReference type="ARBA" id="ARBA00022801"/>
    </source>
</evidence>
<evidence type="ECO:0000256" key="4">
    <source>
        <dbReference type="ARBA" id="ARBA00025742"/>
    </source>
</evidence>
<evidence type="ECO:0000256" key="5">
    <source>
        <dbReference type="SAM" id="MobiDB-lite"/>
    </source>
</evidence>